<evidence type="ECO:0000313" key="9">
    <source>
        <dbReference type="Proteomes" id="UP000325415"/>
    </source>
</evidence>
<feature type="transmembrane region" description="Helical" evidence="6">
    <location>
        <begin position="127"/>
        <end position="147"/>
    </location>
</feature>
<dbReference type="Proteomes" id="UP000325415">
    <property type="component" value="Unassembled WGS sequence"/>
</dbReference>
<keyword evidence="3 6" id="KW-0812">Transmembrane</keyword>
<dbReference type="PROSITE" id="PS51257">
    <property type="entry name" value="PROKAR_LIPOPROTEIN"/>
    <property type="match status" value="1"/>
</dbReference>
<accession>A0A5N6S5F1</accession>
<dbReference type="GO" id="GO:0022857">
    <property type="term" value="F:transmembrane transporter activity"/>
    <property type="evidence" value="ECO:0007669"/>
    <property type="project" value="InterPro"/>
</dbReference>
<name>A0A5N6S5F1_9BIFI</name>
<dbReference type="InterPro" id="IPR036259">
    <property type="entry name" value="MFS_trans_sf"/>
</dbReference>
<dbReference type="InterPro" id="IPR050189">
    <property type="entry name" value="MFS_Efflux_Transporters"/>
</dbReference>
<evidence type="ECO:0000259" key="7">
    <source>
        <dbReference type="PROSITE" id="PS50850"/>
    </source>
</evidence>
<feature type="transmembrane region" description="Helical" evidence="6">
    <location>
        <begin position="93"/>
        <end position="115"/>
    </location>
</feature>
<evidence type="ECO:0000256" key="5">
    <source>
        <dbReference type="ARBA" id="ARBA00023136"/>
    </source>
</evidence>
<feature type="transmembrane region" description="Helical" evidence="6">
    <location>
        <begin position="159"/>
        <end position="182"/>
    </location>
</feature>
<keyword evidence="4 6" id="KW-1133">Transmembrane helix</keyword>
<dbReference type="PANTHER" id="PTHR43124">
    <property type="entry name" value="PURINE EFFLUX PUMP PBUE"/>
    <property type="match status" value="1"/>
</dbReference>
<dbReference type="PROSITE" id="PS50850">
    <property type="entry name" value="MFS"/>
    <property type="match status" value="1"/>
</dbReference>
<dbReference type="PANTHER" id="PTHR43124:SF10">
    <property type="entry name" value="PURINE EFFLUX PUMP PBUE"/>
    <property type="match status" value="1"/>
</dbReference>
<feature type="transmembrane region" description="Helical" evidence="6">
    <location>
        <begin position="218"/>
        <end position="241"/>
    </location>
</feature>
<dbReference type="AlphaFoldDB" id="A0A5N6S5F1"/>
<comment type="subcellular location">
    <subcellularLocation>
        <location evidence="1">Cell membrane</location>
        <topology evidence="1">Multi-pass membrane protein</topology>
    </subcellularLocation>
</comment>
<comment type="caution">
    <text evidence="8">The sequence shown here is derived from an EMBL/GenBank/DDBJ whole genome shotgun (WGS) entry which is preliminary data.</text>
</comment>
<dbReference type="InterPro" id="IPR011701">
    <property type="entry name" value="MFS"/>
</dbReference>
<feature type="transmembrane region" description="Helical" evidence="6">
    <location>
        <begin position="449"/>
        <end position="467"/>
    </location>
</feature>
<dbReference type="InterPro" id="IPR020846">
    <property type="entry name" value="MFS_dom"/>
</dbReference>
<evidence type="ECO:0000256" key="1">
    <source>
        <dbReference type="ARBA" id="ARBA00004651"/>
    </source>
</evidence>
<feature type="transmembrane region" description="Helical" evidence="6">
    <location>
        <begin position="328"/>
        <end position="349"/>
    </location>
</feature>
<evidence type="ECO:0000256" key="4">
    <source>
        <dbReference type="ARBA" id="ARBA00022989"/>
    </source>
</evidence>
<keyword evidence="9" id="KW-1185">Reference proteome</keyword>
<sequence length="472" mass="47964">MKGPVHLLPVAGAMPSSITSCVVVAPVYQDKLCSSNIELKILNSIFWITPTEQRHRTAHMQSIRIAQAADRKRAMMANLPTQEGAPARRPAPAIIVGGALAFLVGSDSMVVAPIAPMMLRQWGVSTGLSSLLVAAYALAYALTSPFFGAMADRSGRRRIAVAGIVLFAAGTALTGFAPGFALALASRAVAGAGAGAVMPSVFAEVSERSTDATRGANIGMVMGLMPASTVIGVPLGALLASAVGWPWVFHAIAILGACCLLPATSIFASKATASTSLGRTGSGMLHLLHTALSSRPTLLVLAATFLWNAGLAILFTSIGAFYQSRFDVTTAAMSGIMLVAGIAGVAGSVGGGRLLAYWSTLTHLIVCAAVSAGGVLLMSLSPALPLSIIGNFAWSLAIVAGQPALTTLAATLDPNARGTILALNGSAQYLAQFAASSAAALLVSITGSYLPLGILAACLPALVLLVAPHRIG</sequence>
<evidence type="ECO:0000256" key="2">
    <source>
        <dbReference type="ARBA" id="ARBA00022475"/>
    </source>
</evidence>
<reference evidence="8 9" key="1">
    <citation type="submission" date="2018-04" db="EMBL/GenBank/DDBJ databases">
        <authorList>
            <person name="Eckel V.P."/>
            <person name="Vogel R.F."/>
        </authorList>
    </citation>
    <scope>NUCLEOTIDE SEQUENCE [LARGE SCALE GENOMIC DNA]</scope>
    <source>
        <strain evidence="9">TMW 2.1764</strain>
    </source>
</reference>
<evidence type="ECO:0000256" key="6">
    <source>
        <dbReference type="SAM" id="Phobius"/>
    </source>
</evidence>
<gene>
    <name evidence="8" type="ORF">DDE84_05630</name>
</gene>
<dbReference type="Pfam" id="PF07690">
    <property type="entry name" value="MFS_1"/>
    <property type="match status" value="1"/>
</dbReference>
<organism evidence="8 9">
    <name type="scientific">Bifidobacterium tibiigranuli</name>
    <dbReference type="NCBI Taxonomy" id="2172043"/>
    <lineage>
        <taxon>Bacteria</taxon>
        <taxon>Bacillati</taxon>
        <taxon>Actinomycetota</taxon>
        <taxon>Actinomycetes</taxon>
        <taxon>Bifidobacteriales</taxon>
        <taxon>Bifidobacteriaceae</taxon>
        <taxon>Bifidobacterium</taxon>
    </lineage>
</organism>
<evidence type="ECO:0000313" key="8">
    <source>
        <dbReference type="EMBL" id="KAE8128374.1"/>
    </source>
</evidence>
<feature type="transmembrane region" description="Helical" evidence="6">
    <location>
        <begin position="298"/>
        <end position="322"/>
    </location>
</feature>
<keyword evidence="5 6" id="KW-0472">Membrane</keyword>
<evidence type="ECO:0000256" key="3">
    <source>
        <dbReference type="ARBA" id="ARBA00022692"/>
    </source>
</evidence>
<feature type="transmembrane region" description="Helical" evidence="6">
    <location>
        <begin position="392"/>
        <end position="412"/>
    </location>
</feature>
<dbReference type="GO" id="GO:0005886">
    <property type="term" value="C:plasma membrane"/>
    <property type="evidence" value="ECO:0007669"/>
    <property type="project" value="UniProtKB-SubCell"/>
</dbReference>
<dbReference type="Gene3D" id="1.20.1250.20">
    <property type="entry name" value="MFS general substrate transporter like domains"/>
    <property type="match status" value="1"/>
</dbReference>
<keyword evidence="2" id="KW-1003">Cell membrane</keyword>
<feature type="transmembrane region" description="Helical" evidence="6">
    <location>
        <begin position="247"/>
        <end position="269"/>
    </location>
</feature>
<dbReference type="SUPFAM" id="SSF103473">
    <property type="entry name" value="MFS general substrate transporter"/>
    <property type="match status" value="1"/>
</dbReference>
<proteinExistence type="predicted"/>
<protein>
    <submittedName>
        <fullName evidence="8">MFS transporter</fullName>
    </submittedName>
</protein>
<dbReference type="EMBL" id="QDAG01000005">
    <property type="protein sequence ID" value="KAE8128374.1"/>
    <property type="molecule type" value="Genomic_DNA"/>
</dbReference>
<feature type="transmembrane region" description="Helical" evidence="6">
    <location>
        <begin position="361"/>
        <end position="380"/>
    </location>
</feature>
<feature type="domain" description="Major facilitator superfamily (MFS) profile" evidence="7">
    <location>
        <begin position="93"/>
        <end position="471"/>
    </location>
</feature>